<evidence type="ECO:0000256" key="10">
    <source>
        <dbReference type="ARBA" id="ARBA00023139"/>
    </source>
</evidence>
<proteinExistence type="inferred from homology"/>
<comment type="similarity">
    <text evidence="3">Belongs to the gasdermin family.</text>
</comment>
<keyword evidence="15" id="KW-1185">Reference proteome</keyword>
<dbReference type="PANTHER" id="PTHR15207:SF3">
    <property type="entry name" value="DEAFNESS, AUTOSOMAL DOMINANT 5-RELATED"/>
    <property type="match status" value="1"/>
</dbReference>
<evidence type="ECO:0000256" key="2">
    <source>
        <dbReference type="ARBA" id="ARBA00004651"/>
    </source>
</evidence>
<keyword evidence="5" id="KW-1003">Cell membrane</keyword>
<keyword evidence="8" id="KW-0812">Transmembrane</keyword>
<evidence type="ECO:0000256" key="5">
    <source>
        <dbReference type="ARBA" id="ARBA00022475"/>
    </source>
</evidence>
<evidence type="ECO:0000313" key="14">
    <source>
        <dbReference type="EMBL" id="KAK2903312.1"/>
    </source>
</evidence>
<evidence type="ECO:0000256" key="11">
    <source>
        <dbReference type="ARBA" id="ARBA00023288"/>
    </source>
</evidence>
<keyword evidence="9" id="KW-0472">Membrane</keyword>
<dbReference type="AlphaFoldDB" id="A0AA88U0U9"/>
<dbReference type="PANTHER" id="PTHR15207">
    <property type="entry name" value="NONSYNDROMIC HEARING IMPAIRMENT PROTEIN"/>
    <property type="match status" value="1"/>
</dbReference>
<sequence length="470" mass="51106">MYAKATKNLLSEIDTDGSLIPVSRLNDSDGLAPLAVVIKRNRYWFWQWPKYLPSDFKLNDVLVGDPIEPVVAETDFLTYNGKVVDNKSGSASAELGMGSINVGGAGSSKLQSSFGNLKKQEVDIQKLLNDSKSRVLDLKHTLIEQTRETKREVLSLVKERIITAQACTITEEVQEGGTCAGIFGFNKAIKVSVNDKGKPFLESDTNVSLNIPPKTTLAYSVIELDVDNSGHFELCLLPNVKGGFEVDGKVKLKEANTLSAAPKQTTSKLQKDLEGFQGQFMVLSKLPSATRSSLFQKISQLLQNSTAINILEDALEDLCDGTQPDQTKLEKTPAVKATLEVVQKAAGKDCSGKQLKPSALTAMHLLISSLDEMTDSALSELKTCCTYPILQALLHLVQNMTSHKKVLLKDTAALTDEKVFKTTTSLFASCNVTLLKEKDSLITKISDPKDNLPLMLCVAVKCLASLAPPV</sequence>
<evidence type="ECO:0000313" key="15">
    <source>
        <dbReference type="Proteomes" id="UP001187343"/>
    </source>
</evidence>
<name>A0AA88U0U9_9TELE</name>
<feature type="domain" description="Gasdermin PUB" evidence="13">
    <location>
        <begin position="267"/>
        <end position="437"/>
    </location>
</feature>
<accession>A0AA88U0U9</accession>
<dbReference type="InterPro" id="IPR042377">
    <property type="entry name" value="GSDME"/>
</dbReference>
<dbReference type="EMBL" id="JAUYZG010000007">
    <property type="protein sequence ID" value="KAK2903312.1"/>
    <property type="molecule type" value="Genomic_DNA"/>
</dbReference>
<dbReference type="GO" id="GO:0012501">
    <property type="term" value="P:programmed cell death"/>
    <property type="evidence" value="ECO:0007669"/>
    <property type="project" value="UniProtKB-KW"/>
</dbReference>
<evidence type="ECO:0000256" key="6">
    <source>
        <dbReference type="ARBA" id="ARBA00022490"/>
    </source>
</evidence>
<dbReference type="GO" id="GO:0005737">
    <property type="term" value="C:cytoplasm"/>
    <property type="evidence" value="ECO:0007669"/>
    <property type="project" value="UniProtKB-SubCell"/>
</dbReference>
<evidence type="ECO:0000256" key="8">
    <source>
        <dbReference type="ARBA" id="ARBA00022692"/>
    </source>
</evidence>
<protein>
    <recommendedName>
        <fullName evidence="16">Non-syndromic hearing impairment protein 5</fullName>
    </recommendedName>
</protein>
<evidence type="ECO:0000256" key="4">
    <source>
        <dbReference type="ARBA" id="ARBA00022452"/>
    </source>
</evidence>
<evidence type="ECO:0000256" key="3">
    <source>
        <dbReference type="ARBA" id="ARBA00009279"/>
    </source>
</evidence>
<gene>
    <name evidence="14" type="ORF">Q8A67_008025</name>
</gene>
<dbReference type="InterPro" id="IPR040460">
    <property type="entry name" value="Gasdermin_pore"/>
</dbReference>
<evidence type="ECO:0000256" key="7">
    <source>
        <dbReference type="ARBA" id="ARBA00022590"/>
    </source>
</evidence>
<dbReference type="GO" id="GO:0005886">
    <property type="term" value="C:plasma membrane"/>
    <property type="evidence" value="ECO:0007669"/>
    <property type="project" value="UniProtKB-SubCell"/>
</dbReference>
<reference evidence="14" key="1">
    <citation type="submission" date="2023-08" db="EMBL/GenBank/DDBJ databases">
        <title>Chromosome-level Genome Assembly of mud carp (Cirrhinus molitorella).</title>
        <authorList>
            <person name="Liu H."/>
        </authorList>
    </citation>
    <scope>NUCLEOTIDE SEQUENCE</scope>
    <source>
        <strain evidence="14">Prfri</strain>
        <tissue evidence="14">Muscle</tissue>
    </source>
</reference>
<dbReference type="InterPro" id="IPR041263">
    <property type="entry name" value="Gasdermin_PUB"/>
</dbReference>
<dbReference type="Pfam" id="PF17708">
    <property type="entry name" value="Gasdermin_C"/>
    <property type="match status" value="1"/>
</dbReference>
<dbReference type="Proteomes" id="UP001187343">
    <property type="component" value="Unassembled WGS sequence"/>
</dbReference>
<keyword evidence="7" id="KW-1210">Necrosis</keyword>
<evidence type="ECO:0000256" key="1">
    <source>
        <dbReference type="ARBA" id="ARBA00004496"/>
    </source>
</evidence>
<evidence type="ECO:0000259" key="12">
    <source>
        <dbReference type="Pfam" id="PF04598"/>
    </source>
</evidence>
<keyword evidence="6" id="KW-0963">Cytoplasm</keyword>
<comment type="subcellular location">
    <subcellularLocation>
        <location evidence="2">Cell membrane</location>
        <topology evidence="2">Multi-pass membrane protein</topology>
    </subcellularLocation>
    <subcellularLocation>
        <location evidence="1">Cytoplasm</location>
    </subcellularLocation>
</comment>
<keyword evidence="10" id="KW-0564">Palmitate</keyword>
<comment type="caution">
    <text evidence="14">The sequence shown here is derived from an EMBL/GenBank/DDBJ whole genome shotgun (WGS) entry which is preliminary data.</text>
</comment>
<feature type="domain" description="Gasdermin pore forming" evidence="12">
    <location>
        <begin position="1"/>
        <end position="245"/>
    </location>
</feature>
<evidence type="ECO:0000259" key="13">
    <source>
        <dbReference type="Pfam" id="PF17708"/>
    </source>
</evidence>
<dbReference type="Pfam" id="PF04598">
    <property type="entry name" value="Gasdermin"/>
    <property type="match status" value="1"/>
</dbReference>
<organism evidence="14 15">
    <name type="scientific">Cirrhinus molitorella</name>
    <name type="common">mud carp</name>
    <dbReference type="NCBI Taxonomy" id="172907"/>
    <lineage>
        <taxon>Eukaryota</taxon>
        <taxon>Metazoa</taxon>
        <taxon>Chordata</taxon>
        <taxon>Craniata</taxon>
        <taxon>Vertebrata</taxon>
        <taxon>Euteleostomi</taxon>
        <taxon>Actinopterygii</taxon>
        <taxon>Neopterygii</taxon>
        <taxon>Teleostei</taxon>
        <taxon>Ostariophysi</taxon>
        <taxon>Cypriniformes</taxon>
        <taxon>Cyprinidae</taxon>
        <taxon>Labeoninae</taxon>
        <taxon>Labeonini</taxon>
        <taxon>Cirrhinus</taxon>
    </lineage>
</organism>
<keyword evidence="4" id="KW-1134">Transmembrane beta strand</keyword>
<keyword evidence="11" id="KW-0449">Lipoprotein</keyword>
<evidence type="ECO:0008006" key="16">
    <source>
        <dbReference type="Google" id="ProtNLM"/>
    </source>
</evidence>
<evidence type="ECO:0000256" key="9">
    <source>
        <dbReference type="ARBA" id="ARBA00023136"/>
    </source>
</evidence>